<comment type="caution">
    <text evidence="3">The sequence shown here is derived from an EMBL/GenBank/DDBJ whole genome shotgun (WGS) entry which is preliminary data.</text>
</comment>
<proteinExistence type="predicted"/>
<dbReference type="AlphaFoldDB" id="A0A401G0I5"/>
<accession>A0A401G0I5</accession>
<protein>
    <recommendedName>
        <fullName evidence="2">DUF6680 domain-containing protein</fullName>
    </recommendedName>
</protein>
<evidence type="ECO:0000259" key="2">
    <source>
        <dbReference type="Pfam" id="PF20385"/>
    </source>
</evidence>
<dbReference type="Pfam" id="PF20385">
    <property type="entry name" value="DUF6680"/>
    <property type="match status" value="1"/>
</dbReference>
<gene>
    <name evidence="3" type="ORF">DENIS_3707</name>
</gene>
<evidence type="ECO:0000313" key="4">
    <source>
        <dbReference type="Proteomes" id="UP000288096"/>
    </source>
</evidence>
<sequence>MFKNINMEIKDIIMTAAVILGPIFAVQAQKLVESFREKRERRLKIFMTLMATRAERLHREHVQSLNMIDIEFYGRMIPFIKTRYQTKKEQAVTHSWKSYNNHLSQQNEYGSLENWGKKNDELFVQLLYSMAQALNYDYDKVQLQRDCYRPKAHGDYEQSQLRVLSGIENIVNGKSPLPTFVTNFNDSQTKNEGSESAEEIKS</sequence>
<reference evidence="4" key="2">
    <citation type="submission" date="2019-01" db="EMBL/GenBank/DDBJ databases">
        <title>Genome sequence of Desulfonema ishimotonii strain Tokyo 01.</title>
        <authorList>
            <person name="Fukui M."/>
        </authorList>
    </citation>
    <scope>NUCLEOTIDE SEQUENCE [LARGE SCALE GENOMIC DNA]</scope>
    <source>
        <strain evidence="4">Tokyo 01</strain>
    </source>
</reference>
<dbReference type="EMBL" id="BEXT01000001">
    <property type="protein sequence ID" value="GBC62730.1"/>
    <property type="molecule type" value="Genomic_DNA"/>
</dbReference>
<dbReference type="RefSeq" id="WP_124329885.1">
    <property type="nucleotide sequence ID" value="NZ_BEXT01000001.1"/>
</dbReference>
<evidence type="ECO:0000256" key="1">
    <source>
        <dbReference type="SAM" id="MobiDB-lite"/>
    </source>
</evidence>
<reference evidence="4" key="1">
    <citation type="submission" date="2017-11" db="EMBL/GenBank/DDBJ databases">
        <authorList>
            <person name="Watanabe M."/>
            <person name="Kojima H."/>
        </authorList>
    </citation>
    <scope>NUCLEOTIDE SEQUENCE [LARGE SCALE GENOMIC DNA]</scope>
    <source>
        <strain evidence="4">Tokyo 01</strain>
    </source>
</reference>
<dbReference type="OrthoDB" id="1493705at2"/>
<feature type="domain" description="DUF6680" evidence="2">
    <location>
        <begin position="7"/>
        <end position="189"/>
    </location>
</feature>
<feature type="region of interest" description="Disordered" evidence="1">
    <location>
        <begin position="183"/>
        <end position="202"/>
    </location>
</feature>
<dbReference type="InterPro" id="IPR046502">
    <property type="entry name" value="DUF6680"/>
</dbReference>
<dbReference type="Proteomes" id="UP000288096">
    <property type="component" value="Unassembled WGS sequence"/>
</dbReference>
<organism evidence="3 4">
    <name type="scientific">Desulfonema ishimotonii</name>
    <dbReference type="NCBI Taxonomy" id="45657"/>
    <lineage>
        <taxon>Bacteria</taxon>
        <taxon>Pseudomonadati</taxon>
        <taxon>Thermodesulfobacteriota</taxon>
        <taxon>Desulfobacteria</taxon>
        <taxon>Desulfobacterales</taxon>
        <taxon>Desulfococcaceae</taxon>
        <taxon>Desulfonema</taxon>
    </lineage>
</organism>
<keyword evidence="4" id="KW-1185">Reference proteome</keyword>
<evidence type="ECO:0000313" key="3">
    <source>
        <dbReference type="EMBL" id="GBC62730.1"/>
    </source>
</evidence>
<name>A0A401G0I5_9BACT</name>